<accession>I8TDT8</accession>
<reference evidence="1 2" key="1">
    <citation type="journal article" date="2012" name="J. Bacteriol.">
        <title>Genome Sequence of n-Alkane-Degrading Hydrocarboniphaga effusa Strain AP103T (ATCC BAA-332T).</title>
        <authorList>
            <person name="Chang H.K."/>
            <person name="Zylstra G.J."/>
            <person name="Chae J.C."/>
        </authorList>
    </citation>
    <scope>NUCLEOTIDE SEQUENCE [LARGE SCALE GENOMIC DNA]</scope>
    <source>
        <strain evidence="1 2">AP103</strain>
    </source>
</reference>
<protein>
    <submittedName>
        <fullName evidence="1">Uncharacterized protein</fullName>
    </submittedName>
</protein>
<sequence>MRLVEEGARVLAVSRGDNVEALAALPVAPFIAQSRSLA</sequence>
<name>I8TDT8_9GAMM</name>
<dbReference type="AlphaFoldDB" id="I8TDT8"/>
<keyword evidence="2" id="KW-1185">Reference proteome</keyword>
<evidence type="ECO:0000313" key="2">
    <source>
        <dbReference type="Proteomes" id="UP000003704"/>
    </source>
</evidence>
<gene>
    <name evidence="1" type="ORF">WQQ_22770</name>
</gene>
<organism evidence="1 2">
    <name type="scientific">Hydrocarboniphaga effusa AP103</name>
    <dbReference type="NCBI Taxonomy" id="1172194"/>
    <lineage>
        <taxon>Bacteria</taxon>
        <taxon>Pseudomonadati</taxon>
        <taxon>Pseudomonadota</taxon>
        <taxon>Gammaproteobacteria</taxon>
        <taxon>Nevskiales</taxon>
        <taxon>Nevskiaceae</taxon>
        <taxon>Hydrocarboniphaga</taxon>
    </lineage>
</organism>
<evidence type="ECO:0000313" key="1">
    <source>
        <dbReference type="EMBL" id="EIT72140.1"/>
    </source>
</evidence>
<dbReference type="EMBL" id="AKGD01000001">
    <property type="protein sequence ID" value="EIT72140.1"/>
    <property type="molecule type" value="Genomic_DNA"/>
</dbReference>
<dbReference type="Proteomes" id="UP000003704">
    <property type="component" value="Unassembled WGS sequence"/>
</dbReference>
<comment type="caution">
    <text evidence="1">The sequence shown here is derived from an EMBL/GenBank/DDBJ whole genome shotgun (WGS) entry which is preliminary data.</text>
</comment>
<proteinExistence type="predicted"/>